<dbReference type="InterPro" id="IPR052017">
    <property type="entry name" value="TSUP"/>
</dbReference>
<keyword evidence="5 8" id="KW-0812">Transmembrane</keyword>
<evidence type="ECO:0000256" key="4">
    <source>
        <dbReference type="ARBA" id="ARBA00022475"/>
    </source>
</evidence>
<keyword evidence="6 8" id="KW-1133">Transmembrane helix</keyword>
<feature type="transmembrane region" description="Helical" evidence="8">
    <location>
        <begin position="97"/>
        <end position="115"/>
    </location>
</feature>
<comment type="caution">
    <text evidence="9">The sequence shown here is derived from an EMBL/GenBank/DDBJ whole genome shotgun (WGS) entry which is preliminary data.</text>
</comment>
<dbReference type="Proteomes" id="UP000645462">
    <property type="component" value="Unassembled WGS sequence"/>
</dbReference>
<evidence type="ECO:0000313" key="10">
    <source>
        <dbReference type="Proteomes" id="UP000645462"/>
    </source>
</evidence>
<evidence type="ECO:0000313" key="9">
    <source>
        <dbReference type="EMBL" id="GGB89379.1"/>
    </source>
</evidence>
<feature type="transmembrane region" description="Helical" evidence="8">
    <location>
        <begin position="223"/>
        <end position="241"/>
    </location>
</feature>
<keyword evidence="4 8" id="KW-1003">Cell membrane</keyword>
<organism evidence="9 10">
    <name type="scientific">Marivita lacus</name>
    <dbReference type="NCBI Taxonomy" id="1323742"/>
    <lineage>
        <taxon>Bacteria</taxon>
        <taxon>Pseudomonadati</taxon>
        <taxon>Pseudomonadota</taxon>
        <taxon>Alphaproteobacteria</taxon>
        <taxon>Rhodobacterales</taxon>
        <taxon>Roseobacteraceae</taxon>
        <taxon>Marivita</taxon>
    </lineage>
</organism>
<evidence type="ECO:0000256" key="8">
    <source>
        <dbReference type="RuleBase" id="RU363041"/>
    </source>
</evidence>
<keyword evidence="3" id="KW-0813">Transport</keyword>
<sequence length="246" mass="26373">MDFWIVAGLASFLMGLSKGGVPMIAILAVPLMSLFMDPARAAGLLLPIYIVADVYAVYLFRKAFSLRNIKILLPGAVVGILVGFAAVSFVPGDAGKLLVAGIGLYYLATALRGRFSKTPVVARPADVPRGLFWGTVTGLTSYISHAGGPPYQAYVLPQKLDKMVYLGTTAIFFSIVNLIKVPPFILAGQITWDSVSQAVWLAPFALAGAWSGSMISRALPERAFFILIEIALAVVSFKLLYEVLLT</sequence>
<comment type="similarity">
    <text evidence="2 8">Belongs to the 4-toluene sulfonate uptake permease (TSUP) (TC 2.A.102) family.</text>
</comment>
<keyword evidence="7 8" id="KW-0472">Membrane</keyword>
<comment type="subcellular location">
    <subcellularLocation>
        <location evidence="1 8">Cell membrane</location>
        <topology evidence="1 8">Multi-pass membrane protein</topology>
    </subcellularLocation>
</comment>
<dbReference type="PANTHER" id="PTHR30269">
    <property type="entry name" value="TRANSMEMBRANE PROTEIN YFCA"/>
    <property type="match status" value="1"/>
</dbReference>
<evidence type="ECO:0000256" key="3">
    <source>
        <dbReference type="ARBA" id="ARBA00022448"/>
    </source>
</evidence>
<feature type="transmembrane region" description="Helical" evidence="8">
    <location>
        <begin position="72"/>
        <end position="91"/>
    </location>
</feature>
<evidence type="ECO:0000256" key="5">
    <source>
        <dbReference type="ARBA" id="ARBA00022692"/>
    </source>
</evidence>
<dbReference type="EMBL" id="BMFC01000001">
    <property type="protein sequence ID" value="GGB89379.1"/>
    <property type="molecule type" value="Genomic_DNA"/>
</dbReference>
<evidence type="ECO:0000256" key="6">
    <source>
        <dbReference type="ARBA" id="ARBA00022989"/>
    </source>
</evidence>
<evidence type="ECO:0000256" key="7">
    <source>
        <dbReference type="ARBA" id="ARBA00023136"/>
    </source>
</evidence>
<dbReference type="InterPro" id="IPR002781">
    <property type="entry name" value="TM_pro_TauE-like"/>
</dbReference>
<feature type="transmembrane region" description="Helical" evidence="8">
    <location>
        <begin position="164"/>
        <end position="186"/>
    </location>
</feature>
<feature type="transmembrane region" description="Helical" evidence="8">
    <location>
        <begin position="41"/>
        <end position="60"/>
    </location>
</feature>
<dbReference type="PANTHER" id="PTHR30269:SF37">
    <property type="entry name" value="MEMBRANE TRANSPORTER PROTEIN"/>
    <property type="match status" value="1"/>
</dbReference>
<dbReference type="RefSeq" id="WP_229747627.1">
    <property type="nucleotide sequence ID" value="NZ_BMFC01000001.1"/>
</dbReference>
<accession>A0ABQ1K8Z5</accession>
<evidence type="ECO:0000256" key="1">
    <source>
        <dbReference type="ARBA" id="ARBA00004651"/>
    </source>
</evidence>
<gene>
    <name evidence="9" type="ORF">GCM10011363_02480</name>
</gene>
<proteinExistence type="inferred from homology"/>
<keyword evidence="10" id="KW-1185">Reference proteome</keyword>
<name>A0ABQ1K8Z5_9RHOB</name>
<reference evidence="10" key="1">
    <citation type="journal article" date="2019" name="Int. J. Syst. Evol. Microbiol.">
        <title>The Global Catalogue of Microorganisms (GCM) 10K type strain sequencing project: providing services to taxonomists for standard genome sequencing and annotation.</title>
        <authorList>
            <consortium name="The Broad Institute Genomics Platform"/>
            <consortium name="The Broad Institute Genome Sequencing Center for Infectious Disease"/>
            <person name="Wu L."/>
            <person name="Ma J."/>
        </authorList>
    </citation>
    <scope>NUCLEOTIDE SEQUENCE [LARGE SCALE GENOMIC DNA]</scope>
    <source>
        <strain evidence="10">CGMCC 1.12478</strain>
    </source>
</reference>
<dbReference type="Pfam" id="PF01925">
    <property type="entry name" value="TauE"/>
    <property type="match status" value="1"/>
</dbReference>
<protein>
    <recommendedName>
        <fullName evidence="8">Probable membrane transporter protein</fullName>
    </recommendedName>
</protein>
<evidence type="ECO:0000256" key="2">
    <source>
        <dbReference type="ARBA" id="ARBA00009142"/>
    </source>
</evidence>